<keyword evidence="2" id="KW-0210">Decarboxylase</keyword>
<evidence type="ECO:0008006" key="12">
    <source>
        <dbReference type="Google" id="ProtNLM"/>
    </source>
</evidence>
<keyword evidence="7" id="KW-0456">Lyase</keyword>
<dbReference type="InterPro" id="IPR016067">
    <property type="entry name" value="S-AdoMet_deCO2ase_core"/>
</dbReference>
<reference evidence="11" key="1">
    <citation type="journal article" date="2019" name="Int. J. Syst. Evol. Microbiol.">
        <title>The Global Catalogue of Microorganisms (GCM) 10K type strain sequencing project: providing services to taxonomists for standard genome sequencing and annotation.</title>
        <authorList>
            <consortium name="The Broad Institute Genomics Platform"/>
            <consortium name="The Broad Institute Genome Sequencing Center for Infectious Disease"/>
            <person name="Wu L."/>
            <person name="Ma J."/>
        </authorList>
    </citation>
    <scope>NUCLEOTIDE SEQUENCE [LARGE SCALE GENOMIC DNA]</scope>
    <source>
        <strain evidence="11">NBRC 101365</strain>
    </source>
</reference>
<dbReference type="RefSeq" id="WP_284316532.1">
    <property type="nucleotide sequence ID" value="NZ_BSPC01000076.1"/>
</dbReference>
<keyword evidence="11" id="KW-1185">Reference proteome</keyword>
<keyword evidence="9" id="KW-0670">Pyruvate</keyword>
<gene>
    <name evidence="10" type="ORF">GCM10007874_66200</name>
</gene>
<evidence type="ECO:0000256" key="6">
    <source>
        <dbReference type="ARBA" id="ARBA00023145"/>
    </source>
</evidence>
<accession>A0ABQ6CV92</accession>
<comment type="cofactor">
    <cofactor evidence="1">
        <name>pyruvate</name>
        <dbReference type="ChEBI" id="CHEBI:15361"/>
    </cofactor>
</comment>
<evidence type="ECO:0000256" key="3">
    <source>
        <dbReference type="ARBA" id="ARBA00022813"/>
    </source>
</evidence>
<dbReference type="EMBL" id="BSPC01000076">
    <property type="protein sequence ID" value="GLS23599.1"/>
    <property type="molecule type" value="Genomic_DNA"/>
</dbReference>
<dbReference type="NCBIfam" id="TIGR03330">
    <property type="entry name" value="SAM_DCase_Bsu"/>
    <property type="match status" value="1"/>
</dbReference>
<dbReference type="Proteomes" id="UP001156882">
    <property type="component" value="Unassembled WGS sequence"/>
</dbReference>
<keyword evidence="8" id="KW-0704">Schiff base</keyword>
<comment type="caution">
    <text evidence="10">The sequence shown here is derived from an EMBL/GenBank/DDBJ whole genome shotgun (WGS) entry which is preliminary data.</text>
</comment>
<evidence type="ECO:0000313" key="10">
    <source>
        <dbReference type="EMBL" id="GLS23599.1"/>
    </source>
</evidence>
<proteinExistence type="predicted"/>
<evidence type="ECO:0000256" key="1">
    <source>
        <dbReference type="ARBA" id="ARBA00001928"/>
    </source>
</evidence>
<keyword evidence="4" id="KW-0745">Spermidine biosynthesis</keyword>
<dbReference type="Pfam" id="PF02675">
    <property type="entry name" value="AdoMet_dc"/>
    <property type="match status" value="1"/>
</dbReference>
<keyword evidence="3" id="KW-0068">Autocatalytic cleavage</keyword>
<dbReference type="SUPFAM" id="SSF56276">
    <property type="entry name" value="S-adenosylmethionine decarboxylase"/>
    <property type="match status" value="1"/>
</dbReference>
<dbReference type="InterPro" id="IPR003826">
    <property type="entry name" value="AdoMetDC_fam_prok"/>
</dbReference>
<evidence type="ECO:0000313" key="11">
    <source>
        <dbReference type="Proteomes" id="UP001156882"/>
    </source>
</evidence>
<evidence type="ECO:0000256" key="2">
    <source>
        <dbReference type="ARBA" id="ARBA00022793"/>
    </source>
</evidence>
<organism evidence="10 11">
    <name type="scientific">Labrys miyagiensis</name>
    <dbReference type="NCBI Taxonomy" id="346912"/>
    <lineage>
        <taxon>Bacteria</taxon>
        <taxon>Pseudomonadati</taxon>
        <taxon>Pseudomonadota</taxon>
        <taxon>Alphaproteobacteria</taxon>
        <taxon>Hyphomicrobiales</taxon>
        <taxon>Xanthobacteraceae</taxon>
        <taxon>Labrys</taxon>
    </lineage>
</organism>
<dbReference type="PANTHER" id="PTHR33866">
    <property type="entry name" value="S-ADENOSYLMETHIONINE DECARBOXYLASE PROENZYME"/>
    <property type="match status" value="1"/>
</dbReference>
<name>A0ABQ6CV92_9HYPH</name>
<evidence type="ECO:0000256" key="8">
    <source>
        <dbReference type="ARBA" id="ARBA00023270"/>
    </source>
</evidence>
<evidence type="ECO:0000256" key="7">
    <source>
        <dbReference type="ARBA" id="ARBA00023239"/>
    </source>
</evidence>
<keyword evidence="6" id="KW-0865">Zymogen</keyword>
<sequence>MTVSAPYAPGLHLLIDFWDCRVPEDPAEIEAALREAATACAATVLTVNLHHFGEGGGITGVALLAESHISIHTWPETGYIALDIFMCGRCDPQLAVPVLERRFLPGRVKVGAHRRG</sequence>
<dbReference type="InterPro" id="IPR017716">
    <property type="entry name" value="S-AdoMet_deCOase_pro-enz"/>
</dbReference>
<evidence type="ECO:0000256" key="4">
    <source>
        <dbReference type="ARBA" id="ARBA00023066"/>
    </source>
</evidence>
<dbReference type="Gene3D" id="3.60.90.10">
    <property type="entry name" value="S-adenosylmethionine decarboxylase"/>
    <property type="match status" value="1"/>
</dbReference>
<keyword evidence="5" id="KW-0620">Polyamine biosynthesis</keyword>
<evidence type="ECO:0000256" key="5">
    <source>
        <dbReference type="ARBA" id="ARBA00023115"/>
    </source>
</evidence>
<dbReference type="PANTHER" id="PTHR33866:SF2">
    <property type="entry name" value="S-ADENOSYLMETHIONINE DECARBOXYLASE PROENZYME"/>
    <property type="match status" value="1"/>
</dbReference>
<evidence type="ECO:0000256" key="9">
    <source>
        <dbReference type="ARBA" id="ARBA00023317"/>
    </source>
</evidence>
<protein>
    <recommendedName>
        <fullName evidence="12">Adenosylmethionine decarboxylase</fullName>
    </recommendedName>
</protein>